<evidence type="ECO:0008006" key="3">
    <source>
        <dbReference type="Google" id="ProtNLM"/>
    </source>
</evidence>
<comment type="caution">
    <text evidence="1">The sequence shown here is derived from an EMBL/GenBank/DDBJ whole genome shotgun (WGS) entry which is preliminary data.</text>
</comment>
<dbReference type="Proteomes" id="UP000176846">
    <property type="component" value="Unassembled WGS sequence"/>
</dbReference>
<accession>A0A1F7US77</accession>
<evidence type="ECO:0000313" key="2">
    <source>
        <dbReference type="Proteomes" id="UP000176846"/>
    </source>
</evidence>
<gene>
    <name evidence="1" type="ORF">A2936_00955</name>
</gene>
<proteinExistence type="predicted"/>
<evidence type="ECO:0000313" key="1">
    <source>
        <dbReference type="EMBL" id="OGL81153.1"/>
    </source>
</evidence>
<name>A0A1F7US77_9BACT</name>
<organism evidence="1 2">
    <name type="scientific">Candidatus Uhrbacteria bacterium RIFCSPLOWO2_01_FULL_47_25</name>
    <dbReference type="NCBI Taxonomy" id="1802402"/>
    <lineage>
        <taxon>Bacteria</taxon>
        <taxon>Candidatus Uhriibacteriota</taxon>
    </lineage>
</organism>
<protein>
    <recommendedName>
        <fullName evidence="3">2TM domain-containing protein</fullName>
    </recommendedName>
</protein>
<sequence length="187" mass="21718">MTTILNPPRPLSKEERIFWHQALNRYCNVGEVRSFLPEEVNQLADRVASSYDKLWVEFNWETGSDPTLFGEKNGQAYLLARWGTDTFPLRTEEQLMISYRRHVESEAEYHNGILQVEWLVLNAVFVIGGAMTLFHNGWDMVGMGFLAAGLLLEKGRRWHKNRGLAYPMNIWEQRALKFVKRQQTASA</sequence>
<dbReference type="EMBL" id="MGEK01000033">
    <property type="protein sequence ID" value="OGL81153.1"/>
    <property type="molecule type" value="Genomic_DNA"/>
</dbReference>
<dbReference type="AlphaFoldDB" id="A0A1F7US77"/>
<reference evidence="1 2" key="1">
    <citation type="journal article" date="2016" name="Nat. Commun.">
        <title>Thousands of microbial genomes shed light on interconnected biogeochemical processes in an aquifer system.</title>
        <authorList>
            <person name="Anantharaman K."/>
            <person name="Brown C.T."/>
            <person name="Hug L.A."/>
            <person name="Sharon I."/>
            <person name="Castelle C.J."/>
            <person name="Probst A.J."/>
            <person name="Thomas B.C."/>
            <person name="Singh A."/>
            <person name="Wilkins M.J."/>
            <person name="Karaoz U."/>
            <person name="Brodie E.L."/>
            <person name="Williams K.H."/>
            <person name="Hubbard S.S."/>
            <person name="Banfield J.F."/>
        </authorList>
    </citation>
    <scope>NUCLEOTIDE SEQUENCE [LARGE SCALE GENOMIC DNA]</scope>
</reference>